<feature type="compositionally biased region" description="Basic and acidic residues" evidence="9">
    <location>
        <begin position="188"/>
        <end position="203"/>
    </location>
</feature>
<feature type="zinc finger region" description="TRAF-type" evidence="8">
    <location>
        <begin position="1155"/>
        <end position="1192"/>
    </location>
</feature>
<feature type="compositionally biased region" description="Low complexity" evidence="9">
    <location>
        <begin position="1"/>
        <end position="12"/>
    </location>
</feature>
<evidence type="ECO:0000256" key="1">
    <source>
        <dbReference type="ARBA" id="ARBA00003051"/>
    </source>
</evidence>
<feature type="compositionally biased region" description="Polar residues" evidence="9">
    <location>
        <begin position="1034"/>
        <end position="1051"/>
    </location>
</feature>
<comment type="function">
    <text evidence="1">Probable adapter protein and signal transducer that links members of the tumor necrosis factor receptor family to different signaling pathways by association with the receptor cytoplasmic domain and kinases.</text>
</comment>
<feature type="compositionally biased region" description="Low complexity" evidence="9">
    <location>
        <begin position="1113"/>
        <end position="1128"/>
    </location>
</feature>
<dbReference type="PANTHER" id="PTHR24173:SF74">
    <property type="entry name" value="ANKYRIN REPEAT DOMAIN-CONTAINING PROTEIN 16"/>
    <property type="match status" value="1"/>
</dbReference>
<evidence type="ECO:0000259" key="10">
    <source>
        <dbReference type="PROSITE" id="PS50145"/>
    </source>
</evidence>
<dbReference type="OrthoDB" id="1577640at2759"/>
<dbReference type="GeneID" id="14866175"/>
<name>F4QCT8_CACFS</name>
<evidence type="ECO:0000256" key="8">
    <source>
        <dbReference type="PROSITE-ProRule" id="PRU00207"/>
    </source>
</evidence>
<dbReference type="Gene3D" id="1.25.40.20">
    <property type="entry name" value="Ankyrin repeat-containing domain"/>
    <property type="match status" value="3"/>
</dbReference>
<evidence type="ECO:0000256" key="4">
    <source>
        <dbReference type="ARBA" id="ARBA00022771"/>
    </source>
</evidence>
<evidence type="ECO:0000313" key="13">
    <source>
        <dbReference type="Proteomes" id="UP000007797"/>
    </source>
</evidence>
<accession>F4QCT8</accession>
<dbReference type="Pfam" id="PF00023">
    <property type="entry name" value="Ank"/>
    <property type="match status" value="1"/>
</dbReference>
<feature type="domain" description="TRAF-type" evidence="10">
    <location>
        <begin position="1155"/>
        <end position="1192"/>
    </location>
</feature>
<dbReference type="PROSITE" id="PS50145">
    <property type="entry name" value="ZF_TRAF"/>
    <property type="match status" value="1"/>
</dbReference>
<keyword evidence="5 8" id="KW-0862">Zinc</keyword>
<feature type="compositionally biased region" description="Low complexity" evidence="9">
    <location>
        <begin position="1052"/>
        <end position="1076"/>
    </location>
</feature>
<dbReference type="InterPro" id="IPR001293">
    <property type="entry name" value="Znf_TRAF"/>
</dbReference>
<dbReference type="InterPro" id="IPR002110">
    <property type="entry name" value="Ankyrin_rpt"/>
</dbReference>
<gene>
    <name evidence="12" type="ORF">DFA_12234</name>
</gene>
<feature type="region of interest" description="Disordered" evidence="9">
    <location>
        <begin position="1"/>
        <end position="22"/>
    </location>
</feature>
<evidence type="ECO:0000256" key="7">
    <source>
        <dbReference type="PROSITE-ProRule" id="PRU00023"/>
    </source>
</evidence>
<feature type="region of interest" description="Disordered" evidence="9">
    <location>
        <begin position="176"/>
        <end position="213"/>
    </location>
</feature>
<dbReference type="Pfam" id="PF12796">
    <property type="entry name" value="Ank_2"/>
    <property type="match status" value="2"/>
</dbReference>
<feature type="repeat" description="ANK" evidence="7">
    <location>
        <begin position="743"/>
        <end position="781"/>
    </location>
</feature>
<dbReference type="PROSITE" id="PS50088">
    <property type="entry name" value="ANK_REPEAT"/>
    <property type="match status" value="4"/>
</dbReference>
<dbReference type="Proteomes" id="UP000007797">
    <property type="component" value="Unassembled WGS sequence"/>
</dbReference>
<dbReference type="GO" id="GO:0008270">
    <property type="term" value="F:zinc ion binding"/>
    <property type="evidence" value="ECO:0007669"/>
    <property type="project" value="UniProtKB-KW"/>
</dbReference>
<evidence type="ECO:0000256" key="5">
    <source>
        <dbReference type="ARBA" id="ARBA00022833"/>
    </source>
</evidence>
<proteinExistence type="predicted"/>
<evidence type="ECO:0000259" key="11">
    <source>
        <dbReference type="PROSITE" id="PS50181"/>
    </source>
</evidence>
<dbReference type="PRINTS" id="PR01415">
    <property type="entry name" value="ANKYRIN"/>
</dbReference>
<evidence type="ECO:0000256" key="9">
    <source>
        <dbReference type="SAM" id="MobiDB-lite"/>
    </source>
</evidence>
<dbReference type="RefSeq" id="XP_004353871.1">
    <property type="nucleotide sequence ID" value="XM_004353819.1"/>
</dbReference>
<evidence type="ECO:0000256" key="6">
    <source>
        <dbReference type="ARBA" id="ARBA00023043"/>
    </source>
</evidence>
<keyword evidence="3" id="KW-0677">Repeat</keyword>
<keyword evidence="2 8" id="KW-0479">Metal-binding</keyword>
<dbReference type="SMART" id="SM00248">
    <property type="entry name" value="ANK"/>
    <property type="match status" value="8"/>
</dbReference>
<evidence type="ECO:0000256" key="3">
    <source>
        <dbReference type="ARBA" id="ARBA00022737"/>
    </source>
</evidence>
<dbReference type="InterPro" id="IPR013083">
    <property type="entry name" value="Znf_RING/FYVE/PHD"/>
</dbReference>
<evidence type="ECO:0000256" key="2">
    <source>
        <dbReference type="ARBA" id="ARBA00022723"/>
    </source>
</evidence>
<dbReference type="KEGG" id="dfa:DFA_12234"/>
<protein>
    <submittedName>
        <fullName evidence="12">Ankyrin repeat-containing protein</fullName>
    </submittedName>
</protein>
<dbReference type="PANTHER" id="PTHR24173">
    <property type="entry name" value="ANKYRIN REPEAT CONTAINING"/>
    <property type="match status" value="1"/>
</dbReference>
<keyword evidence="4 8" id="KW-0863">Zinc-finger</keyword>
<dbReference type="SUPFAM" id="SSF81383">
    <property type="entry name" value="F-box domain"/>
    <property type="match status" value="1"/>
</dbReference>
<feature type="repeat" description="ANK" evidence="7">
    <location>
        <begin position="632"/>
        <end position="664"/>
    </location>
</feature>
<dbReference type="PROSITE" id="PS50297">
    <property type="entry name" value="ANK_REP_REGION"/>
    <property type="match status" value="4"/>
</dbReference>
<keyword evidence="6 7" id="KW-0040">ANK repeat</keyword>
<dbReference type="InterPro" id="IPR036770">
    <property type="entry name" value="Ankyrin_rpt-contain_sf"/>
</dbReference>
<organism evidence="12 13">
    <name type="scientific">Cavenderia fasciculata</name>
    <name type="common">Slime mold</name>
    <name type="synonym">Dictyostelium fasciculatum</name>
    <dbReference type="NCBI Taxonomy" id="261658"/>
    <lineage>
        <taxon>Eukaryota</taxon>
        <taxon>Amoebozoa</taxon>
        <taxon>Evosea</taxon>
        <taxon>Eumycetozoa</taxon>
        <taxon>Dictyostelia</taxon>
        <taxon>Acytosteliales</taxon>
        <taxon>Cavenderiaceae</taxon>
        <taxon>Cavenderia</taxon>
    </lineage>
</organism>
<dbReference type="InterPro" id="IPR036047">
    <property type="entry name" value="F-box-like_dom_sf"/>
</dbReference>
<dbReference type="SUPFAM" id="SSF48403">
    <property type="entry name" value="Ankyrin repeat"/>
    <property type="match status" value="2"/>
</dbReference>
<dbReference type="PROSITE" id="PS50181">
    <property type="entry name" value="FBOX"/>
    <property type="match status" value="1"/>
</dbReference>
<dbReference type="InterPro" id="IPR001810">
    <property type="entry name" value="F-box_dom"/>
</dbReference>
<dbReference type="Gene3D" id="3.30.40.10">
    <property type="entry name" value="Zinc/RING finger domain, C3HC4 (zinc finger)"/>
    <property type="match status" value="1"/>
</dbReference>
<dbReference type="Gene3D" id="1.20.1280.50">
    <property type="match status" value="1"/>
</dbReference>
<dbReference type="Pfam" id="PF12937">
    <property type="entry name" value="F-box-like"/>
    <property type="match status" value="1"/>
</dbReference>
<dbReference type="EMBL" id="GL883029">
    <property type="protein sequence ID" value="EGG14462.1"/>
    <property type="molecule type" value="Genomic_DNA"/>
</dbReference>
<feature type="region of interest" description="Disordered" evidence="9">
    <location>
        <begin position="1093"/>
        <end position="1133"/>
    </location>
</feature>
<feature type="region of interest" description="Disordered" evidence="9">
    <location>
        <begin position="1034"/>
        <end position="1081"/>
    </location>
</feature>
<feature type="repeat" description="ANK" evidence="7">
    <location>
        <begin position="696"/>
        <end position="718"/>
    </location>
</feature>
<feature type="repeat" description="ANK" evidence="7">
    <location>
        <begin position="464"/>
        <end position="496"/>
    </location>
</feature>
<keyword evidence="13" id="KW-1185">Reference proteome</keyword>
<dbReference type="OMA" id="WSSEYCS"/>
<sequence>MSYYSPSRSQSSTTNDIVFNGPLEEETIVVQDHHYSYDDEEEEQDEANREQEEEDYFFNLINNQNQNQHHLYYSPNISINSQIQQEDIDILKKIEQQQIEQLEQQTTYDLYRQNNFISSPMELLPTETLLGILGQLNVYDLLSFSKTCHYYLVISSDERLWKPLFLSRFNVPTIPPVQSASQSQSQTEQEHGHGHGQQKEKQQQKPKQTFVPQKGWKREYKKRMILELSSDLIRYIEQHDTKRALDVLSLSILHDSKTYMRAAEAAISNNNPLILEYITSNLQNRLSCIRVLLENGADITSSNTNVLLMGKNKFYSINWHRSDGIMTSKSSYLLLDTMFAQITLFLCIQTGNETVLNEMIQTKRGSSLISWRTGVWDYGGEVVHMTEECNRQTSRLSTTYKQTKEQLDGIRPLSPQQQQQKQQQELNSSTLKDYESMLKVRHAQYKMIEKRLVHLAQSWKEEYNSYTPLHWAAQGGHEQIILLLLKHGAIPDMQTSLERTPLDIAKEKGHSKCIEILEKHLSKKVNIEDFKNIKLNIEKGDPLKVARMLNSYLFDKDIQSLDRTITCDLLFTCIRHDNHKLLALFFNALSVTNSGINDSDGNTPIHMAAAYGSLNCFNVSVEFGYINKLNKSLQSPLLLAVLNNHIHMIQPLIMAGADVSLKRWKDTPIIHFAVGQPEIVRLLIKAGANINDTDPNQSTPLHLAASGGHLESLKIILDILKKQKQEEEDREEIISIINMKDLIGYTPLHLALCNNTTSQEIVLEMVSLLIESGSDIYQLTGHQMDLLDISILKNISLHDALLEQLLQDESTCSSKNVQQQAIHQSPSILGEYNKKASQMSKLLYLLKKRDLFPISSVIIDRFIDHHQDGLSTLLITDEFYQYIQSKPKYKSYFNNRQSKEIFNLFLNSKQDLNICNNLLNLMKLFNISLSDTESTLIFGDLLTLGRYDLIESFLPYNSSLFDCKGAYKCIRQLCLVYRIPTRQDPISMDKKKEIDYIMSFQLRNRQEIRRVFESFYIPKEYIDALDKQQGSFGFSKTYQNNDPNYTSKSATNGNENNNNEDNNNNGNENQDSNNNGTTTTYKSRLTSSASVIKQSTLHPMTSTELPGQFSKIDNNNNNDNSNSSGNSSTPRGQDTISFKCKDCHLQVNINDAHDHLHACLLRMVACPNSFHNGCQAKLIPRESLPNHLESECAYLHCYQCDGYFTRTAYSSHIFSHDSEMWEICTFCNQMLRGFKHSYTDQLVHVKESVGAKFSHTSLHKHLRDKCKRNVVKCPSCKCSFNLKDMKHHKCLHTTPLPLPSINSIGRTLSVNL</sequence>
<reference evidence="13" key="1">
    <citation type="journal article" date="2011" name="Genome Res.">
        <title>Phylogeny-wide analysis of social amoeba genomes highlights ancient origins for complex intercellular communication.</title>
        <authorList>
            <person name="Heidel A.J."/>
            <person name="Lawal H.M."/>
            <person name="Felder M."/>
            <person name="Schilde C."/>
            <person name="Helps N.R."/>
            <person name="Tunggal B."/>
            <person name="Rivero F."/>
            <person name="John U."/>
            <person name="Schleicher M."/>
            <person name="Eichinger L."/>
            <person name="Platzer M."/>
            <person name="Noegel A.A."/>
            <person name="Schaap P."/>
            <person name="Gloeckner G."/>
        </authorList>
    </citation>
    <scope>NUCLEOTIDE SEQUENCE [LARGE SCALE GENOMIC DNA]</scope>
    <source>
        <strain evidence="13">SH3</strain>
    </source>
</reference>
<evidence type="ECO:0000313" key="12">
    <source>
        <dbReference type="EMBL" id="EGG14462.1"/>
    </source>
</evidence>
<dbReference type="STRING" id="1054147.F4QCT8"/>
<feature type="domain" description="F-box" evidence="11">
    <location>
        <begin position="118"/>
        <end position="164"/>
    </location>
</feature>
<feature type="compositionally biased region" description="Polar residues" evidence="9">
    <location>
        <begin position="1093"/>
        <end position="1105"/>
    </location>
</feature>